<evidence type="ECO:0000259" key="13">
    <source>
        <dbReference type="PROSITE" id="PS50893"/>
    </source>
</evidence>
<dbReference type="GO" id="GO:0015658">
    <property type="term" value="F:branched-chain amino acid transmembrane transporter activity"/>
    <property type="evidence" value="ECO:0007669"/>
    <property type="project" value="InterPro"/>
</dbReference>
<dbReference type="InterPro" id="IPR003593">
    <property type="entry name" value="AAA+_ATPase"/>
</dbReference>
<dbReference type="GO" id="GO:0005524">
    <property type="term" value="F:ATP binding"/>
    <property type="evidence" value="ECO:0007669"/>
    <property type="project" value="UniProtKB-KW"/>
</dbReference>
<gene>
    <name evidence="14" type="ORF">KMZ29_19775</name>
</gene>
<keyword evidence="6" id="KW-0547">Nucleotide-binding</keyword>
<organism evidence="14 15">
    <name type="scientific">Bradyrhizobium sediminis</name>
    <dbReference type="NCBI Taxonomy" id="2840469"/>
    <lineage>
        <taxon>Bacteria</taxon>
        <taxon>Pseudomonadati</taxon>
        <taxon>Pseudomonadota</taxon>
        <taxon>Alphaproteobacteria</taxon>
        <taxon>Hyphomicrobiales</taxon>
        <taxon>Nitrobacteraceae</taxon>
        <taxon>Bradyrhizobium</taxon>
    </lineage>
</organism>
<protein>
    <submittedName>
        <fullName evidence="14">ATP-binding cassette domain-containing protein</fullName>
    </submittedName>
</protein>
<dbReference type="GO" id="GO:0015807">
    <property type="term" value="P:L-amino acid transport"/>
    <property type="evidence" value="ECO:0007669"/>
    <property type="project" value="TreeGrafter"/>
</dbReference>
<dbReference type="EMBL" id="CP076134">
    <property type="protein sequence ID" value="QWG11949.1"/>
    <property type="molecule type" value="Genomic_DNA"/>
</dbReference>
<dbReference type="SUPFAM" id="SSF52540">
    <property type="entry name" value="P-loop containing nucleoside triphosphate hydrolases"/>
    <property type="match status" value="2"/>
</dbReference>
<accession>A0A975NCH5</accession>
<evidence type="ECO:0000256" key="12">
    <source>
        <dbReference type="SAM" id="Phobius"/>
    </source>
</evidence>
<feature type="transmembrane region" description="Helical" evidence="12">
    <location>
        <begin position="213"/>
        <end position="232"/>
    </location>
</feature>
<feature type="domain" description="ABC transporter" evidence="13">
    <location>
        <begin position="613"/>
        <end position="846"/>
    </location>
</feature>
<comment type="similarity">
    <text evidence="2">Belongs to the ABC transporter superfamily.</text>
</comment>
<feature type="transmembrane region" description="Helical" evidence="12">
    <location>
        <begin position="89"/>
        <end position="110"/>
    </location>
</feature>
<dbReference type="Proteomes" id="UP000680839">
    <property type="component" value="Chromosome"/>
</dbReference>
<dbReference type="PROSITE" id="PS00211">
    <property type="entry name" value="ABC_TRANSPORTER_1"/>
    <property type="match status" value="1"/>
</dbReference>
<keyword evidence="5 12" id="KW-0812">Transmembrane</keyword>
<dbReference type="CDD" id="cd06581">
    <property type="entry name" value="TM_PBP1_LivM_like"/>
    <property type="match status" value="1"/>
</dbReference>
<dbReference type="CDD" id="cd03219">
    <property type="entry name" value="ABC_Mj1267_LivG_branched"/>
    <property type="match status" value="1"/>
</dbReference>
<dbReference type="Pfam" id="PF02653">
    <property type="entry name" value="BPD_transp_2"/>
    <property type="match status" value="1"/>
</dbReference>
<evidence type="ECO:0000256" key="3">
    <source>
        <dbReference type="ARBA" id="ARBA00022448"/>
    </source>
</evidence>
<dbReference type="Pfam" id="PF00005">
    <property type="entry name" value="ABC_tran"/>
    <property type="match status" value="2"/>
</dbReference>
<evidence type="ECO:0000256" key="11">
    <source>
        <dbReference type="ARBA" id="ARBA00024722"/>
    </source>
</evidence>
<dbReference type="Gene3D" id="3.40.50.300">
    <property type="entry name" value="P-loop containing nucleotide triphosphate hydrolases"/>
    <property type="match status" value="2"/>
</dbReference>
<evidence type="ECO:0000256" key="6">
    <source>
        <dbReference type="ARBA" id="ARBA00022741"/>
    </source>
</evidence>
<feature type="transmembrane region" description="Helical" evidence="12">
    <location>
        <begin position="66"/>
        <end position="83"/>
    </location>
</feature>
<feature type="domain" description="ABC transporter" evidence="13">
    <location>
        <begin position="351"/>
        <end position="592"/>
    </location>
</feature>
<dbReference type="PROSITE" id="PS50893">
    <property type="entry name" value="ABC_TRANSPORTER_2"/>
    <property type="match status" value="2"/>
</dbReference>
<evidence type="ECO:0000313" key="14">
    <source>
        <dbReference type="EMBL" id="QWG11949.1"/>
    </source>
</evidence>
<keyword evidence="4" id="KW-1003">Cell membrane</keyword>
<dbReference type="GO" id="GO:0005886">
    <property type="term" value="C:plasma membrane"/>
    <property type="evidence" value="ECO:0007669"/>
    <property type="project" value="UniProtKB-SubCell"/>
</dbReference>
<dbReference type="InterPro" id="IPR052156">
    <property type="entry name" value="BCAA_Transport_ATP-bd_LivF"/>
</dbReference>
<feature type="transmembrane region" description="Helical" evidence="12">
    <location>
        <begin position="252"/>
        <end position="275"/>
    </location>
</feature>
<evidence type="ECO:0000256" key="9">
    <source>
        <dbReference type="ARBA" id="ARBA00022989"/>
    </source>
</evidence>
<reference evidence="14" key="1">
    <citation type="submission" date="2021-06" db="EMBL/GenBank/DDBJ databases">
        <title>Bradyrhizobium sp. S2-20-1 Genome sequencing.</title>
        <authorList>
            <person name="Jin L."/>
        </authorList>
    </citation>
    <scope>NUCLEOTIDE SEQUENCE</scope>
    <source>
        <strain evidence="14">S2-20-1</strain>
    </source>
</reference>
<evidence type="ECO:0000256" key="2">
    <source>
        <dbReference type="ARBA" id="ARBA00005417"/>
    </source>
</evidence>
<dbReference type="InterPro" id="IPR017871">
    <property type="entry name" value="ABC_transporter-like_CS"/>
</dbReference>
<feature type="transmembrane region" description="Helical" evidence="12">
    <location>
        <begin position="287"/>
        <end position="310"/>
    </location>
</feature>
<comment type="subcellular location">
    <subcellularLocation>
        <location evidence="1">Cell membrane</location>
        <topology evidence="1">Multi-pass membrane protein</topology>
    </subcellularLocation>
</comment>
<dbReference type="InterPro" id="IPR003439">
    <property type="entry name" value="ABC_transporter-like_ATP-bd"/>
</dbReference>
<feature type="transmembrane region" description="Helical" evidence="12">
    <location>
        <begin position="39"/>
        <end position="59"/>
    </location>
</feature>
<proteinExistence type="inferred from homology"/>
<dbReference type="GO" id="GO:0016887">
    <property type="term" value="F:ATP hydrolysis activity"/>
    <property type="evidence" value="ECO:0007669"/>
    <property type="project" value="InterPro"/>
</dbReference>
<dbReference type="InterPro" id="IPR001851">
    <property type="entry name" value="ABC_transp_permease"/>
</dbReference>
<dbReference type="RefSeq" id="WP_215620801.1">
    <property type="nucleotide sequence ID" value="NZ_CP076134.1"/>
</dbReference>
<keyword evidence="9 12" id="KW-1133">Transmembrane helix</keyword>
<evidence type="ECO:0000256" key="5">
    <source>
        <dbReference type="ARBA" id="ARBA00022692"/>
    </source>
</evidence>
<keyword evidence="7 14" id="KW-0067">ATP-binding</keyword>
<dbReference type="SMART" id="SM00382">
    <property type="entry name" value="AAA"/>
    <property type="match status" value="2"/>
</dbReference>
<evidence type="ECO:0000256" key="8">
    <source>
        <dbReference type="ARBA" id="ARBA00022970"/>
    </source>
</evidence>
<feature type="transmembrane region" description="Helical" evidence="12">
    <location>
        <begin position="162"/>
        <end position="180"/>
    </location>
</feature>
<evidence type="ECO:0000256" key="4">
    <source>
        <dbReference type="ARBA" id="ARBA00022475"/>
    </source>
</evidence>
<keyword evidence="8" id="KW-0029">Amino-acid transport</keyword>
<evidence type="ECO:0000256" key="1">
    <source>
        <dbReference type="ARBA" id="ARBA00004651"/>
    </source>
</evidence>
<name>A0A975NCH5_9BRAD</name>
<dbReference type="AlphaFoldDB" id="A0A975NCH5"/>
<dbReference type="PANTHER" id="PTHR43820">
    <property type="entry name" value="HIGH-AFFINITY BRANCHED-CHAIN AMINO ACID TRANSPORT ATP-BINDING PROTEIN LIVF"/>
    <property type="match status" value="1"/>
</dbReference>
<dbReference type="CDD" id="cd03224">
    <property type="entry name" value="ABC_TM1139_LivF_branched"/>
    <property type="match status" value="1"/>
</dbReference>
<evidence type="ECO:0000313" key="15">
    <source>
        <dbReference type="Proteomes" id="UP000680839"/>
    </source>
</evidence>
<dbReference type="InterPro" id="IPR043428">
    <property type="entry name" value="LivM-like"/>
</dbReference>
<comment type="function">
    <text evidence="11">Involved in beta-(1--&gt;2)glucan export. Transmembrane domains (TMD) form a pore in the inner membrane and the ATP-binding domain (NBD) is responsible for energy generation.</text>
</comment>
<keyword evidence="10 12" id="KW-0472">Membrane</keyword>
<evidence type="ECO:0000256" key="7">
    <source>
        <dbReference type="ARBA" id="ARBA00022840"/>
    </source>
</evidence>
<sequence>MTTASPMSKYRQLLLATLALIVLPFGLQALGLSLNTGIMVVVVAIATMGLNLCVGYTGLVSFGHGTWFGIGAYAAGLIQLHWFGGQIWLPLLLSMVAVAISSTVVGVIILRRRGVYFSLLTLALAALTYTTAFRWTAVTGGEDGLGGLKRGSIGPFSLDNALTYYIVVALIGLGVLYLLLRLVRSPFGHVLVAIRENQLRATFQGYPVERYKLAVFVISAAVTGLAGALVGFQNYLVSAEAVSVPFSGELLAIVVIGGMRSMLGPALGALFFFLFRELFSIWTTDWLLWFGLIFVAFVLYSPGGLVGIWATLSRRWWPVPEESAAMSRRKIYEGLPLPDFLRPESLKGTVLEVKGIAKHFGGIRAVSGASLEVGAGEIHALIGPNGAGKTTLFNLVSGLYPADQGTVRLNGREIQGVPSDLICHQGLARSFQITNLFKELSIYENLRLSLQAQHGIGFNIWRDIDSYPQVHAETAALIKFLGLEGIEEIQGGELSYGGQRLVDLGIALGSKPQVLLLDEPLAGLAAAERERVSNLVKNVAANIPVLIVEHDIDRVLGFSQQVTVMNQAEVLMTGTPEAVRTNRRVQEIYTGTGIPEVEHSRSDEAREGTAYVLRFEAVNTFYGKSHILHDATLDVRQGEIVALLGRNGAGKSTLLKTIAGLVPLATGTMEFEGRNIAGLPAPDIARAGIGYVPQGRGLFAGMTVRENLSLGRLARKTDGSHGVVWSEEQILDYFPRLKERLDVAADYLSGGEQQMVAVARAMSGNVKLLLLDEPFEGLAPTVILELFKVFDLLRRHTSIVIVEHNLDLVLALADRVFALERGAVFHEGPAAPLLTDLDYRKKILWL</sequence>
<dbReference type="PANTHER" id="PTHR43820:SF4">
    <property type="entry name" value="HIGH-AFFINITY BRANCHED-CHAIN AMINO ACID TRANSPORT ATP-BINDING PROTEIN LIVF"/>
    <property type="match status" value="1"/>
</dbReference>
<keyword evidence="3" id="KW-0813">Transport</keyword>
<feature type="transmembrane region" description="Helical" evidence="12">
    <location>
        <begin position="117"/>
        <end position="137"/>
    </location>
</feature>
<evidence type="ECO:0000256" key="10">
    <source>
        <dbReference type="ARBA" id="ARBA00023136"/>
    </source>
</evidence>
<dbReference type="InterPro" id="IPR027417">
    <property type="entry name" value="P-loop_NTPase"/>
</dbReference>